<dbReference type="EMBL" id="JAWIIJ010000008">
    <property type="protein sequence ID" value="MDV2079712.1"/>
    <property type="molecule type" value="Genomic_DNA"/>
</dbReference>
<evidence type="ECO:0000313" key="1">
    <source>
        <dbReference type="EMBL" id="MDV2079712.1"/>
    </source>
</evidence>
<name>A0ABU3W0J2_9GAMM</name>
<keyword evidence="2" id="KW-1185">Reference proteome</keyword>
<accession>A0ABU3W0J2</accession>
<dbReference type="Proteomes" id="UP001269819">
    <property type="component" value="Unassembled WGS sequence"/>
</dbReference>
<gene>
    <name evidence="1" type="ORF">RYS15_13565</name>
</gene>
<protein>
    <submittedName>
        <fullName evidence="1">Uncharacterized protein</fullName>
    </submittedName>
</protein>
<proteinExistence type="predicted"/>
<sequence length="110" mass="12246">MSFNVHLVEMNQRLNDLEDALLNEYGCPATHDEAGTNSLKIYLAKIKGSAEAIADEYEEAEEIIEECDDFRDSLSDQDGDPISFDTKLGIELGLKGHLSNLRNLVDSIDE</sequence>
<organism evidence="1 2">
    <name type="scientific">Marinobacter xestospongiae</name>
    <dbReference type="NCBI Taxonomy" id="994319"/>
    <lineage>
        <taxon>Bacteria</taxon>
        <taxon>Pseudomonadati</taxon>
        <taxon>Pseudomonadota</taxon>
        <taxon>Gammaproteobacteria</taxon>
        <taxon>Pseudomonadales</taxon>
        <taxon>Marinobacteraceae</taxon>
        <taxon>Marinobacter</taxon>
    </lineage>
</organism>
<evidence type="ECO:0000313" key="2">
    <source>
        <dbReference type="Proteomes" id="UP001269819"/>
    </source>
</evidence>
<comment type="caution">
    <text evidence="1">The sequence shown here is derived from an EMBL/GenBank/DDBJ whole genome shotgun (WGS) entry which is preliminary data.</text>
</comment>
<reference evidence="1 2" key="1">
    <citation type="submission" date="2023-10" db="EMBL/GenBank/DDBJ databases">
        <title>Characteristics and mechanism of a salt-tolerant marine origin heterotrophic nitrifying- aerobic denitrifying bacteria Marinobacter xestospongiae HN1.</title>
        <authorList>
            <person name="Qi R."/>
        </authorList>
    </citation>
    <scope>NUCLEOTIDE SEQUENCE [LARGE SCALE GENOMIC DNA]</scope>
    <source>
        <strain evidence="1 2">HN1</strain>
    </source>
</reference>
<dbReference type="RefSeq" id="WP_316974208.1">
    <property type="nucleotide sequence ID" value="NZ_JAWIIJ010000008.1"/>
</dbReference>